<dbReference type="Pfam" id="PF23360">
    <property type="entry name" value="BBS7_GAE"/>
    <property type="match status" value="1"/>
</dbReference>
<dbReference type="InterPro" id="IPR036322">
    <property type="entry name" value="WD40_repeat_dom_sf"/>
</dbReference>
<dbReference type="InterPro" id="IPR056332">
    <property type="entry name" value="Beta-prop_BBS7"/>
</dbReference>
<dbReference type="Pfam" id="PF23361">
    <property type="entry name" value="BBS7_pf"/>
    <property type="match status" value="1"/>
</dbReference>
<proteinExistence type="predicted"/>
<dbReference type="Pfam" id="PF23349">
    <property type="entry name" value="BBS7_hp"/>
    <property type="match status" value="1"/>
</dbReference>
<evidence type="ECO:0000313" key="5">
    <source>
        <dbReference type="EMBL" id="CAH0560889.1"/>
    </source>
</evidence>
<dbReference type="EMBL" id="OV121138">
    <property type="protein sequence ID" value="CAH0560889.1"/>
    <property type="molecule type" value="Genomic_DNA"/>
</dbReference>
<evidence type="ECO:0000313" key="6">
    <source>
        <dbReference type="Proteomes" id="UP001154078"/>
    </source>
</evidence>
<feature type="domain" description="BBS7 helical hairpin" evidence="1">
    <location>
        <begin position="433"/>
        <end position="547"/>
    </location>
</feature>
<dbReference type="GO" id="GO:0005930">
    <property type="term" value="C:axoneme"/>
    <property type="evidence" value="ECO:0007669"/>
    <property type="project" value="TreeGrafter"/>
</dbReference>
<dbReference type="GO" id="GO:0034464">
    <property type="term" value="C:BBSome"/>
    <property type="evidence" value="ECO:0007669"/>
    <property type="project" value="TreeGrafter"/>
</dbReference>
<evidence type="ECO:0000259" key="4">
    <source>
        <dbReference type="Pfam" id="PF23743"/>
    </source>
</evidence>
<dbReference type="OrthoDB" id="414590at2759"/>
<sequence length="554" mass="62857">MYVLGSELILCGKHIFNHYRDCKELGSYLCGDKITDAISMYSQKTKRFLSLIACEGRMIRVIEHARVTFSIEVENSPTILQIVEENNEKTILFGTVDGRVGIVDVEGSQSFERWLLVNDSNSSSISCIDSYDLTGNSAKNLIIGRQDGNVEVYNINLFDVADKPVLLFEINLNESITAIQTGIIGSQGFEEILVVTFTGRVIGLTTQTIDSNVDNTGSFTNDNSQRILKLKSDIEDLQNRVTKERESYQNSTHSFFDEFSAISLLSIKDSSGNKLLATYRCQINTNRLELKIRTVEGQKGTLQVYVTPLVQPKCSRNLQYDIKALSLHFRIHIFDSKRSFNKLIFKGGFSLAEIHSWISNCLPEVPEKPQANEKNVLWFESSLLKTVLQCTYTKNEGEFLSDNISTISILKDFLTIEATKKKIKVEFATTISDDSIDSVLYLINDKIIKQQKLQKDAALLNALNELEVTSEENSTYLCKKYKDILANDKDISRQMQEQQGDLDRLYGTISDLYVNYFKLQGANVISKLPTLLKVLENYSYDSLLNFFRPNRNDE</sequence>
<gene>
    <name evidence="5" type="ORF">MELIAE_LOCUS10563</name>
</gene>
<dbReference type="GO" id="GO:0036064">
    <property type="term" value="C:ciliary basal body"/>
    <property type="evidence" value="ECO:0007669"/>
    <property type="project" value="TreeGrafter"/>
</dbReference>
<feature type="domain" description="BBS7 beta-propeller" evidence="4">
    <location>
        <begin position="1"/>
        <end position="206"/>
    </location>
</feature>
<reference evidence="5" key="1">
    <citation type="submission" date="2021-12" db="EMBL/GenBank/DDBJ databases">
        <authorList>
            <person name="King R."/>
        </authorList>
    </citation>
    <scope>NUCLEOTIDE SEQUENCE</scope>
</reference>
<dbReference type="Proteomes" id="UP001154078">
    <property type="component" value="Chromosome 7"/>
</dbReference>
<evidence type="ECO:0000259" key="1">
    <source>
        <dbReference type="Pfam" id="PF23349"/>
    </source>
</evidence>
<feature type="domain" description="BBS7 GAE" evidence="2">
    <location>
        <begin position="261"/>
        <end position="320"/>
    </location>
</feature>
<dbReference type="SUPFAM" id="SSF50978">
    <property type="entry name" value="WD40 repeat-like"/>
    <property type="match status" value="1"/>
</dbReference>
<dbReference type="InterPro" id="IPR056335">
    <property type="entry name" value="BBS7_hairpin"/>
</dbReference>
<dbReference type="InterPro" id="IPR056334">
    <property type="entry name" value="BBS7_GAE_dom"/>
</dbReference>
<protein>
    <recommendedName>
        <fullName evidence="7">Bardet-Biedl syndrome 7</fullName>
    </recommendedName>
</protein>
<organism evidence="5 6">
    <name type="scientific">Brassicogethes aeneus</name>
    <name type="common">Rape pollen beetle</name>
    <name type="synonym">Meligethes aeneus</name>
    <dbReference type="NCBI Taxonomy" id="1431903"/>
    <lineage>
        <taxon>Eukaryota</taxon>
        <taxon>Metazoa</taxon>
        <taxon>Ecdysozoa</taxon>
        <taxon>Arthropoda</taxon>
        <taxon>Hexapoda</taxon>
        <taxon>Insecta</taxon>
        <taxon>Pterygota</taxon>
        <taxon>Neoptera</taxon>
        <taxon>Endopterygota</taxon>
        <taxon>Coleoptera</taxon>
        <taxon>Polyphaga</taxon>
        <taxon>Cucujiformia</taxon>
        <taxon>Nitidulidae</taxon>
        <taxon>Meligethinae</taxon>
        <taxon>Brassicogethes</taxon>
    </lineage>
</organism>
<dbReference type="GO" id="GO:0008104">
    <property type="term" value="P:intracellular protein localization"/>
    <property type="evidence" value="ECO:0007669"/>
    <property type="project" value="TreeGrafter"/>
</dbReference>
<dbReference type="Pfam" id="PF23743">
    <property type="entry name" value="Beta-prop_BBS7"/>
    <property type="match status" value="1"/>
</dbReference>
<evidence type="ECO:0008006" key="7">
    <source>
        <dbReference type="Google" id="ProtNLM"/>
    </source>
</evidence>
<keyword evidence="6" id="KW-1185">Reference proteome</keyword>
<dbReference type="AlphaFoldDB" id="A0A9P0FN57"/>
<evidence type="ECO:0000259" key="2">
    <source>
        <dbReference type="Pfam" id="PF23360"/>
    </source>
</evidence>
<dbReference type="GO" id="GO:0060271">
    <property type="term" value="P:cilium assembly"/>
    <property type="evidence" value="ECO:0007669"/>
    <property type="project" value="TreeGrafter"/>
</dbReference>
<name>A0A9P0FN57_BRAAE</name>
<dbReference type="PANTHER" id="PTHR16074:SF4">
    <property type="entry name" value="BARDET-BIEDL SYNDROME 7 PROTEIN"/>
    <property type="match status" value="1"/>
</dbReference>
<feature type="domain" description="BBS7 platform" evidence="3">
    <location>
        <begin position="328"/>
        <end position="428"/>
    </location>
</feature>
<evidence type="ECO:0000259" key="3">
    <source>
        <dbReference type="Pfam" id="PF23361"/>
    </source>
</evidence>
<dbReference type="GO" id="GO:0016020">
    <property type="term" value="C:membrane"/>
    <property type="evidence" value="ECO:0007669"/>
    <property type="project" value="TreeGrafter"/>
</dbReference>
<dbReference type="PANTHER" id="PTHR16074">
    <property type="entry name" value="BARDET-BIEDL SYNDROME 7 PROTEIN"/>
    <property type="match status" value="1"/>
</dbReference>
<dbReference type="GO" id="GO:0043005">
    <property type="term" value="C:neuron projection"/>
    <property type="evidence" value="ECO:0007669"/>
    <property type="project" value="TreeGrafter"/>
</dbReference>
<dbReference type="InterPro" id="IPR056333">
    <property type="entry name" value="BBS7_pf_dom"/>
</dbReference>
<accession>A0A9P0FN57</accession>